<evidence type="ECO:0000256" key="1">
    <source>
        <dbReference type="ARBA" id="ARBA00022741"/>
    </source>
</evidence>
<dbReference type="SMART" id="SM00796">
    <property type="entry name" value="AHS1"/>
    <property type="match status" value="1"/>
</dbReference>
<dbReference type="NCBIfam" id="TIGR00370">
    <property type="entry name" value="5-oxoprolinase subunit PxpB"/>
    <property type="match status" value="1"/>
</dbReference>
<evidence type="ECO:0000256" key="2">
    <source>
        <dbReference type="ARBA" id="ARBA00022801"/>
    </source>
</evidence>
<dbReference type="RefSeq" id="WP_045802999.1">
    <property type="nucleotide sequence ID" value="NZ_CP011071.1"/>
</dbReference>
<protein>
    <submittedName>
        <fullName evidence="5">Allophanate hydrolase</fullName>
    </submittedName>
</protein>
<dbReference type="OrthoDB" id="9778567at2"/>
<dbReference type="Gene3D" id="2.40.100.10">
    <property type="entry name" value="Cyclophilin-like"/>
    <property type="match status" value="1"/>
</dbReference>
<evidence type="ECO:0000313" key="6">
    <source>
        <dbReference type="Proteomes" id="UP000032726"/>
    </source>
</evidence>
<sequence length="243" mass="27329">MKKFPIKIKAFGKQALLIEWPQKVDTNILADILRFERKLGGKLKNVETVPSYNSLTVIWLKDDIDTEALSKEIYGYYDEPDNETERPKNYLWKLPVCYDPGFGPDLKTVAGYLQMTIEQLIEAHTSHEYTVYGIGFLPGFMYLGGLPENLKVPRRPEPRLKVTKGSVGLAGEQTGIYPQESPGGWQIIGNCPIPIFNAKAKEPCLVSVGDKIKFESITKAEYDLHKIEGEVGIFNPEKIALHG</sequence>
<dbReference type="PATRIC" id="fig|516051.4.peg.2998"/>
<reference evidence="5 6" key="1">
    <citation type="submission" date="2015-03" db="EMBL/GenBank/DDBJ databases">
        <title>Complete genome sequence of Muricauda lutaonensis CC-HSB-11T, isolated from a coastal hot spring.</title>
        <authorList>
            <person name="Kim K.M."/>
        </authorList>
    </citation>
    <scope>NUCLEOTIDE SEQUENCE [LARGE SCALE GENOMIC DNA]</scope>
    <source>
        <strain evidence="5 6">CC-HSB-11</strain>
    </source>
</reference>
<accession>A0A0D5YVX1</accession>
<dbReference type="SUPFAM" id="SSF160467">
    <property type="entry name" value="PH0987 N-terminal domain-like"/>
    <property type="match status" value="1"/>
</dbReference>
<dbReference type="Gene3D" id="3.30.1360.40">
    <property type="match status" value="1"/>
</dbReference>
<dbReference type="SUPFAM" id="SSF50891">
    <property type="entry name" value="Cyclophilin-like"/>
    <property type="match status" value="1"/>
</dbReference>
<proteinExistence type="predicted"/>
<evidence type="ECO:0000313" key="5">
    <source>
        <dbReference type="EMBL" id="AKA36472.1"/>
    </source>
</evidence>
<keyword evidence="3" id="KW-0067">ATP-binding</keyword>
<keyword evidence="6" id="KW-1185">Reference proteome</keyword>
<feature type="domain" description="Carboxyltransferase" evidence="4">
    <location>
        <begin position="6"/>
        <end position="206"/>
    </location>
</feature>
<dbReference type="HOGENOM" id="CLU_020207_1_0_10"/>
<dbReference type="EMBL" id="CP011071">
    <property type="protein sequence ID" value="AKA36472.1"/>
    <property type="molecule type" value="Genomic_DNA"/>
</dbReference>
<dbReference type="PANTHER" id="PTHR34698">
    <property type="entry name" value="5-OXOPROLINASE SUBUNIT B"/>
    <property type="match status" value="1"/>
</dbReference>
<dbReference type="KEGG" id="mlt:VC82_2927"/>
<name>A0A0D5YVX1_9FLAO</name>
<evidence type="ECO:0000256" key="3">
    <source>
        <dbReference type="ARBA" id="ARBA00022840"/>
    </source>
</evidence>
<organism evidence="5 6">
    <name type="scientific">Flagellimonas lutaonensis</name>
    <dbReference type="NCBI Taxonomy" id="516051"/>
    <lineage>
        <taxon>Bacteria</taxon>
        <taxon>Pseudomonadati</taxon>
        <taxon>Bacteroidota</taxon>
        <taxon>Flavobacteriia</taxon>
        <taxon>Flavobacteriales</taxon>
        <taxon>Flavobacteriaceae</taxon>
        <taxon>Flagellimonas</taxon>
    </lineage>
</organism>
<dbReference type="AlphaFoldDB" id="A0A0D5YVX1"/>
<dbReference type="PANTHER" id="PTHR34698:SF2">
    <property type="entry name" value="5-OXOPROLINASE SUBUNIT B"/>
    <property type="match status" value="1"/>
</dbReference>
<dbReference type="InterPro" id="IPR003833">
    <property type="entry name" value="CT_C_D"/>
</dbReference>
<dbReference type="GO" id="GO:0016787">
    <property type="term" value="F:hydrolase activity"/>
    <property type="evidence" value="ECO:0007669"/>
    <property type="project" value="UniProtKB-KW"/>
</dbReference>
<dbReference type="GO" id="GO:0005524">
    <property type="term" value="F:ATP binding"/>
    <property type="evidence" value="ECO:0007669"/>
    <property type="project" value="UniProtKB-KW"/>
</dbReference>
<keyword evidence="2 5" id="KW-0378">Hydrolase</keyword>
<dbReference type="InterPro" id="IPR010016">
    <property type="entry name" value="PxpB"/>
</dbReference>
<evidence type="ECO:0000259" key="4">
    <source>
        <dbReference type="SMART" id="SM00796"/>
    </source>
</evidence>
<dbReference type="Proteomes" id="UP000032726">
    <property type="component" value="Chromosome"/>
</dbReference>
<dbReference type="InterPro" id="IPR029000">
    <property type="entry name" value="Cyclophilin-like_dom_sf"/>
</dbReference>
<keyword evidence="1" id="KW-0547">Nucleotide-binding</keyword>
<gene>
    <name evidence="5" type="ORF">VC82_2927</name>
</gene>
<dbReference type="STRING" id="516051.VC82_2927"/>
<dbReference type="Pfam" id="PF02682">
    <property type="entry name" value="CT_C_D"/>
    <property type="match status" value="1"/>
</dbReference>